<organism evidence="1">
    <name type="scientific">marine sediment metagenome</name>
    <dbReference type="NCBI Taxonomy" id="412755"/>
    <lineage>
        <taxon>unclassified sequences</taxon>
        <taxon>metagenomes</taxon>
        <taxon>ecological metagenomes</taxon>
    </lineage>
</organism>
<protein>
    <submittedName>
        <fullName evidence="1">Uncharacterized protein</fullName>
    </submittedName>
</protein>
<dbReference type="AlphaFoldDB" id="X1PMP1"/>
<sequence>MCLHVPDDRLAALLAHTDCSVAAAAAIGEWEATPRGTVRESFKDLWRTAIINGLERQYEGKEIFSKRPISSF</sequence>
<reference evidence="1" key="1">
    <citation type="journal article" date="2014" name="Front. Microbiol.">
        <title>High frequency of phylogenetically diverse reductive dehalogenase-homologous genes in deep subseafloor sedimentary metagenomes.</title>
        <authorList>
            <person name="Kawai M."/>
            <person name="Futagami T."/>
            <person name="Toyoda A."/>
            <person name="Takaki Y."/>
            <person name="Nishi S."/>
            <person name="Hori S."/>
            <person name="Arai W."/>
            <person name="Tsubouchi T."/>
            <person name="Morono Y."/>
            <person name="Uchiyama I."/>
            <person name="Ito T."/>
            <person name="Fujiyama A."/>
            <person name="Inagaki F."/>
            <person name="Takami H."/>
        </authorList>
    </citation>
    <scope>NUCLEOTIDE SEQUENCE</scope>
    <source>
        <strain evidence="1">Expedition CK06-06</strain>
    </source>
</reference>
<comment type="caution">
    <text evidence="1">The sequence shown here is derived from an EMBL/GenBank/DDBJ whole genome shotgun (WGS) entry which is preliminary data.</text>
</comment>
<proteinExistence type="predicted"/>
<accession>X1PMP1</accession>
<gene>
    <name evidence="1" type="ORF">S06H3_58770</name>
</gene>
<evidence type="ECO:0000313" key="1">
    <source>
        <dbReference type="EMBL" id="GAI57103.1"/>
    </source>
</evidence>
<name>X1PMP1_9ZZZZ</name>
<dbReference type="EMBL" id="BARV01038087">
    <property type="protein sequence ID" value="GAI57103.1"/>
    <property type="molecule type" value="Genomic_DNA"/>
</dbReference>